<reference evidence="1 2" key="1">
    <citation type="submission" date="2022-06" db="EMBL/GenBank/DDBJ databases">
        <title>Sequencing the genomes of 1000 actinobacteria strains.</title>
        <authorList>
            <person name="Klenk H.-P."/>
        </authorList>
    </citation>
    <scope>NUCLEOTIDE SEQUENCE [LARGE SCALE GENOMIC DNA]</scope>
    <source>
        <strain evidence="1 2">DSM 41656</strain>
    </source>
</reference>
<sequence length="36" mass="3782">MTASPLHATAVPAPVVPALTVRRYIDLALICSACCR</sequence>
<evidence type="ECO:0000313" key="2">
    <source>
        <dbReference type="Proteomes" id="UP001206483"/>
    </source>
</evidence>
<gene>
    <name evidence="1" type="ORF">FHR36_001609</name>
</gene>
<evidence type="ECO:0000313" key="1">
    <source>
        <dbReference type="EMBL" id="MCP2308485.1"/>
    </source>
</evidence>
<name>A0ABT1ITM4_9ACTN</name>
<protein>
    <submittedName>
        <fullName evidence="1">Uncharacterized protein</fullName>
    </submittedName>
</protein>
<dbReference type="Proteomes" id="UP001206483">
    <property type="component" value="Unassembled WGS sequence"/>
</dbReference>
<comment type="caution">
    <text evidence="1">The sequence shown here is derived from an EMBL/GenBank/DDBJ whole genome shotgun (WGS) entry which is preliminary data.</text>
</comment>
<proteinExistence type="predicted"/>
<dbReference type="EMBL" id="JAMZDX010000002">
    <property type="protein sequence ID" value="MCP2308485.1"/>
    <property type="molecule type" value="Genomic_DNA"/>
</dbReference>
<accession>A0ABT1ITM4</accession>
<organism evidence="1 2">
    <name type="scientific">Kitasatospora paracochleata</name>
    <dbReference type="NCBI Taxonomy" id="58354"/>
    <lineage>
        <taxon>Bacteria</taxon>
        <taxon>Bacillati</taxon>
        <taxon>Actinomycetota</taxon>
        <taxon>Actinomycetes</taxon>
        <taxon>Kitasatosporales</taxon>
        <taxon>Streptomycetaceae</taxon>
        <taxon>Kitasatospora</taxon>
    </lineage>
</organism>
<keyword evidence="2" id="KW-1185">Reference proteome</keyword>